<dbReference type="PANTHER" id="PTHR30055:SF175">
    <property type="entry name" value="HTH-TYPE TRANSCRIPTIONAL REPRESSOR KSTR2"/>
    <property type="match status" value="1"/>
</dbReference>
<keyword evidence="4" id="KW-0804">Transcription</keyword>
<dbReference type="InterPro" id="IPR001647">
    <property type="entry name" value="HTH_TetR"/>
</dbReference>
<dbReference type="EMBL" id="FODS01000005">
    <property type="protein sequence ID" value="SEO42698.1"/>
    <property type="molecule type" value="Genomic_DNA"/>
</dbReference>
<keyword evidence="8" id="KW-1185">Reference proteome</keyword>
<dbReference type="InterPro" id="IPR009057">
    <property type="entry name" value="Homeodomain-like_sf"/>
</dbReference>
<evidence type="ECO:0000256" key="5">
    <source>
        <dbReference type="PROSITE-ProRule" id="PRU00335"/>
    </source>
</evidence>
<feature type="DNA-binding region" description="H-T-H motif" evidence="5">
    <location>
        <begin position="36"/>
        <end position="55"/>
    </location>
</feature>
<protein>
    <submittedName>
        <fullName evidence="7">DNA-binding transcriptional regulator, AcrR family</fullName>
    </submittedName>
</protein>
<evidence type="ECO:0000313" key="8">
    <source>
        <dbReference type="Proteomes" id="UP000198893"/>
    </source>
</evidence>
<gene>
    <name evidence="7" type="ORF">SAMN04490248_10551</name>
</gene>
<evidence type="ECO:0000256" key="1">
    <source>
        <dbReference type="ARBA" id="ARBA00022491"/>
    </source>
</evidence>
<proteinExistence type="predicted"/>
<dbReference type="Proteomes" id="UP000198893">
    <property type="component" value="Unassembled WGS sequence"/>
</dbReference>
<evidence type="ECO:0000256" key="4">
    <source>
        <dbReference type="ARBA" id="ARBA00023163"/>
    </source>
</evidence>
<evidence type="ECO:0000256" key="3">
    <source>
        <dbReference type="ARBA" id="ARBA00023125"/>
    </source>
</evidence>
<dbReference type="Gene3D" id="1.10.10.60">
    <property type="entry name" value="Homeodomain-like"/>
    <property type="match status" value="1"/>
</dbReference>
<dbReference type="OrthoDB" id="7185252at2"/>
<organism evidence="7 8">
    <name type="scientific">Salinihabitans flavidus</name>
    <dbReference type="NCBI Taxonomy" id="569882"/>
    <lineage>
        <taxon>Bacteria</taxon>
        <taxon>Pseudomonadati</taxon>
        <taxon>Pseudomonadota</taxon>
        <taxon>Alphaproteobacteria</taxon>
        <taxon>Rhodobacterales</taxon>
        <taxon>Roseobacteraceae</taxon>
        <taxon>Salinihabitans</taxon>
    </lineage>
</organism>
<dbReference type="GO" id="GO:0003700">
    <property type="term" value="F:DNA-binding transcription factor activity"/>
    <property type="evidence" value="ECO:0007669"/>
    <property type="project" value="TreeGrafter"/>
</dbReference>
<dbReference type="AlphaFoldDB" id="A0A1H8PLV4"/>
<dbReference type="InterPro" id="IPR041490">
    <property type="entry name" value="KstR2_TetR_C"/>
</dbReference>
<dbReference type="Pfam" id="PF17932">
    <property type="entry name" value="TetR_C_24"/>
    <property type="match status" value="1"/>
</dbReference>
<dbReference type="InterPro" id="IPR036271">
    <property type="entry name" value="Tet_transcr_reg_TetR-rel_C_sf"/>
</dbReference>
<dbReference type="PROSITE" id="PS50977">
    <property type="entry name" value="HTH_TETR_2"/>
    <property type="match status" value="1"/>
</dbReference>
<keyword evidence="3 5" id="KW-0238">DNA-binding</keyword>
<dbReference type="Gene3D" id="1.10.357.10">
    <property type="entry name" value="Tetracycline Repressor, domain 2"/>
    <property type="match status" value="1"/>
</dbReference>
<keyword evidence="1" id="KW-0678">Repressor</keyword>
<feature type="domain" description="HTH tetR-type" evidence="6">
    <location>
        <begin position="13"/>
        <end position="73"/>
    </location>
</feature>
<accession>A0A1H8PLV4</accession>
<dbReference type="RefSeq" id="WP_093116495.1">
    <property type="nucleotide sequence ID" value="NZ_FODS01000005.1"/>
</dbReference>
<dbReference type="STRING" id="569882.SAMN04490248_10551"/>
<dbReference type="SUPFAM" id="SSF46689">
    <property type="entry name" value="Homeodomain-like"/>
    <property type="match status" value="1"/>
</dbReference>
<dbReference type="PRINTS" id="PR00455">
    <property type="entry name" value="HTHTETR"/>
</dbReference>
<evidence type="ECO:0000256" key="2">
    <source>
        <dbReference type="ARBA" id="ARBA00023015"/>
    </source>
</evidence>
<dbReference type="PANTHER" id="PTHR30055">
    <property type="entry name" value="HTH-TYPE TRANSCRIPTIONAL REGULATOR RUTR"/>
    <property type="match status" value="1"/>
</dbReference>
<evidence type="ECO:0000313" key="7">
    <source>
        <dbReference type="EMBL" id="SEO42698.1"/>
    </source>
</evidence>
<dbReference type="GO" id="GO:0000976">
    <property type="term" value="F:transcription cis-regulatory region binding"/>
    <property type="evidence" value="ECO:0007669"/>
    <property type="project" value="TreeGrafter"/>
</dbReference>
<evidence type="ECO:0000259" key="6">
    <source>
        <dbReference type="PROSITE" id="PS50977"/>
    </source>
</evidence>
<keyword evidence="2" id="KW-0805">Transcription regulation</keyword>
<dbReference type="SUPFAM" id="SSF48498">
    <property type="entry name" value="Tetracyclin repressor-like, C-terminal domain"/>
    <property type="match status" value="1"/>
</dbReference>
<name>A0A1H8PLV4_9RHOB</name>
<sequence length="229" mass="26216">MATKRRVSRLSPERRRADIMTAAREVFSEKGFNEAVMSEIAERAGVVEGSIYRYFKNKRDLLFCVSESWFEEMISTDEPTLAAVTGTWNRLRFIIHRHLMAIKTHPDLSRLVFQHLRPDPEYRKTKLFALNKAYTNRVVELVREGVENGEIRPDVSPSLVRDMIFGAIEHRTWAYLRNEGGYDPDTLADQLTDLVSFGLRKKDQTDEIARAVEMLEGAIARLQPAAGAS</sequence>
<reference evidence="7 8" key="1">
    <citation type="submission" date="2016-10" db="EMBL/GenBank/DDBJ databases">
        <authorList>
            <person name="de Groot N.N."/>
        </authorList>
    </citation>
    <scope>NUCLEOTIDE SEQUENCE [LARGE SCALE GENOMIC DNA]</scope>
    <source>
        <strain evidence="7 8">DSM 27842</strain>
    </source>
</reference>
<dbReference type="Pfam" id="PF00440">
    <property type="entry name" value="TetR_N"/>
    <property type="match status" value="1"/>
</dbReference>
<dbReference type="InterPro" id="IPR050109">
    <property type="entry name" value="HTH-type_TetR-like_transc_reg"/>
</dbReference>